<organism evidence="3 4">
    <name type="scientific">Faecalibacterium duncaniae (strain DSM 17677 / JCM 31915 / A2-165)</name>
    <name type="common">Faecalibacterium prausnitzii</name>
    <dbReference type="NCBI Taxonomy" id="411483"/>
    <lineage>
        <taxon>Bacteria</taxon>
        <taxon>Bacillati</taxon>
        <taxon>Bacillota</taxon>
        <taxon>Clostridia</taxon>
        <taxon>Eubacteriales</taxon>
        <taxon>Oscillospiraceae</taxon>
        <taxon>Faecalibacterium</taxon>
    </lineage>
</organism>
<evidence type="ECO:0000256" key="1">
    <source>
        <dbReference type="SAM" id="MobiDB-lite"/>
    </source>
</evidence>
<name>C7H2D2_FAED2</name>
<proteinExistence type="predicted"/>
<keyword evidence="4" id="KW-1185">Reference proteome</keyword>
<comment type="caution">
    <text evidence="3">The sequence shown here is derived from an EMBL/GenBank/DDBJ whole genome shotgun (WGS) entry which is preliminary data.</text>
</comment>
<gene>
    <name evidence="3" type="ORF">FAEPRAA2165_00429</name>
</gene>
<dbReference type="eggNOG" id="COG4974">
    <property type="taxonomic scope" value="Bacteria"/>
</dbReference>
<reference evidence="3" key="1">
    <citation type="submission" date="2009-08" db="EMBL/GenBank/DDBJ databases">
        <authorList>
            <person name="Weinstock G."/>
            <person name="Sodergren E."/>
            <person name="Clifton S."/>
            <person name="Fulton L."/>
            <person name="Fulton B."/>
            <person name="Courtney L."/>
            <person name="Fronick C."/>
            <person name="Harrison M."/>
            <person name="Strong C."/>
            <person name="Farmer C."/>
            <person name="Delahaunty K."/>
            <person name="Markovic C."/>
            <person name="Hall O."/>
            <person name="Minx P."/>
            <person name="Tomlinson C."/>
            <person name="Mitreva M."/>
            <person name="Nelson J."/>
            <person name="Hou S."/>
            <person name="Wollam A."/>
            <person name="Pepin K.H."/>
            <person name="Johnson M."/>
            <person name="Bhonagiri V."/>
            <person name="Nash W.E."/>
            <person name="Warren W."/>
            <person name="Chinwalla A."/>
            <person name="Mardis E.R."/>
            <person name="Wilson R.K."/>
        </authorList>
    </citation>
    <scope>NUCLEOTIDE SEQUENCE [LARGE SCALE GENOMIC DNA]</scope>
    <source>
        <strain evidence="3">A2-165</strain>
    </source>
</reference>
<protein>
    <recommendedName>
        <fullName evidence="2">Transposase IS66 central domain-containing protein</fullName>
    </recommendedName>
</protein>
<dbReference type="Proteomes" id="UP000004619">
    <property type="component" value="Unassembled WGS sequence"/>
</dbReference>
<evidence type="ECO:0000259" key="2">
    <source>
        <dbReference type="Pfam" id="PF03050"/>
    </source>
</evidence>
<feature type="domain" description="Transposase IS66 central" evidence="2">
    <location>
        <begin position="15"/>
        <end position="42"/>
    </location>
</feature>
<evidence type="ECO:0000313" key="3">
    <source>
        <dbReference type="EMBL" id="EEU97845.1"/>
    </source>
</evidence>
<dbReference type="AlphaFoldDB" id="C7H2D2"/>
<evidence type="ECO:0000313" key="4">
    <source>
        <dbReference type="Proteomes" id="UP000004619"/>
    </source>
</evidence>
<accession>C7H2D2</accession>
<dbReference type="InterPro" id="IPR004291">
    <property type="entry name" value="Transposase_IS66_central"/>
</dbReference>
<dbReference type="EMBL" id="ACOP02000008">
    <property type="protein sequence ID" value="EEU97845.1"/>
    <property type="molecule type" value="Genomic_DNA"/>
</dbReference>
<dbReference type="Pfam" id="PF03050">
    <property type="entry name" value="DDE_Tnp_IS66"/>
    <property type="match status" value="1"/>
</dbReference>
<dbReference type="STRING" id="411483.FAEPRAA2165_00429"/>
<sequence>MQRHSKEDSMEKQPSNRAENQIRPFTVGRKNWLFSDTPAGAKASAVIYSIVETAKANSLVPRDYIQLSAFCHNKAPPCSFVMVF</sequence>
<feature type="region of interest" description="Disordered" evidence="1">
    <location>
        <begin position="1"/>
        <end position="23"/>
    </location>
</feature>
<dbReference type="PATRIC" id="fig|411483.3.peg.362"/>
<feature type="compositionally biased region" description="Basic and acidic residues" evidence="1">
    <location>
        <begin position="1"/>
        <end position="11"/>
    </location>
</feature>
<dbReference type="HOGENOM" id="CLU_2522625_0_0_9"/>